<feature type="compositionally biased region" description="Polar residues" evidence="3">
    <location>
        <begin position="59"/>
        <end position="76"/>
    </location>
</feature>
<dbReference type="PANTHER" id="PTHR48108:SF26">
    <property type="entry name" value="CBS DOMAIN-CONTAINING PROTEIN DDB_G0289609"/>
    <property type="match status" value="1"/>
</dbReference>
<feature type="transmembrane region" description="Helical" evidence="4">
    <location>
        <begin position="590"/>
        <end position="609"/>
    </location>
</feature>
<evidence type="ECO:0000256" key="3">
    <source>
        <dbReference type="SAM" id="MobiDB-lite"/>
    </source>
</evidence>
<organism evidence="6 7">
    <name type="scientific">Basidiobolus ranarum</name>
    <dbReference type="NCBI Taxonomy" id="34480"/>
    <lineage>
        <taxon>Eukaryota</taxon>
        <taxon>Fungi</taxon>
        <taxon>Fungi incertae sedis</taxon>
        <taxon>Zoopagomycota</taxon>
        <taxon>Entomophthoromycotina</taxon>
        <taxon>Basidiobolomycetes</taxon>
        <taxon>Basidiobolales</taxon>
        <taxon>Basidiobolaceae</taxon>
        <taxon>Basidiobolus</taxon>
    </lineage>
</organism>
<reference evidence="6 7" key="1">
    <citation type="submission" date="2023-04" db="EMBL/GenBank/DDBJ databases">
        <title>Genome of Basidiobolus ranarum AG-B5.</title>
        <authorList>
            <person name="Stajich J.E."/>
            <person name="Carter-House D."/>
            <person name="Gryganskyi A."/>
        </authorList>
    </citation>
    <scope>NUCLEOTIDE SEQUENCE [LARGE SCALE GENOMIC DNA]</scope>
    <source>
        <strain evidence="6 7">AG-B5</strain>
    </source>
</reference>
<evidence type="ECO:0000256" key="4">
    <source>
        <dbReference type="SAM" id="Phobius"/>
    </source>
</evidence>
<feature type="compositionally biased region" description="Basic and acidic residues" evidence="3">
    <location>
        <begin position="39"/>
        <end position="54"/>
    </location>
</feature>
<dbReference type="Gene3D" id="3.10.20.90">
    <property type="entry name" value="Phosphatidylinositol 3-kinase Catalytic Subunit, Chain A, domain 1"/>
    <property type="match status" value="1"/>
</dbReference>
<feature type="compositionally biased region" description="Low complexity" evidence="3">
    <location>
        <begin position="563"/>
        <end position="572"/>
    </location>
</feature>
<feature type="domain" description="CBS" evidence="5">
    <location>
        <begin position="75"/>
        <end position="133"/>
    </location>
</feature>
<dbReference type="PANTHER" id="PTHR48108">
    <property type="entry name" value="CBS DOMAIN-CONTAINING PROTEIN CBSX2, CHLOROPLASTIC"/>
    <property type="match status" value="1"/>
</dbReference>
<feature type="domain" description="CBS" evidence="5">
    <location>
        <begin position="247"/>
        <end position="306"/>
    </location>
</feature>
<feature type="compositionally biased region" description="Basic residues" evidence="3">
    <location>
        <begin position="1"/>
        <end position="11"/>
    </location>
</feature>
<dbReference type="Pfam" id="PF00571">
    <property type="entry name" value="CBS"/>
    <property type="match status" value="4"/>
</dbReference>
<dbReference type="SMART" id="SM00116">
    <property type="entry name" value="CBS"/>
    <property type="match status" value="4"/>
</dbReference>
<evidence type="ECO:0000256" key="1">
    <source>
        <dbReference type="ARBA" id="ARBA00022737"/>
    </source>
</evidence>
<feature type="domain" description="CBS" evidence="5">
    <location>
        <begin position="314"/>
        <end position="371"/>
    </location>
</feature>
<dbReference type="InterPro" id="IPR000270">
    <property type="entry name" value="PB1_dom"/>
</dbReference>
<dbReference type="Pfam" id="PF00564">
    <property type="entry name" value="PB1"/>
    <property type="match status" value="1"/>
</dbReference>
<feature type="region of interest" description="Disordered" evidence="3">
    <location>
        <begin position="1"/>
        <end position="77"/>
    </location>
</feature>
<keyword evidence="1" id="KW-0677">Repeat</keyword>
<evidence type="ECO:0000259" key="5">
    <source>
        <dbReference type="PROSITE" id="PS51371"/>
    </source>
</evidence>
<evidence type="ECO:0000313" key="7">
    <source>
        <dbReference type="Proteomes" id="UP001479436"/>
    </source>
</evidence>
<keyword evidence="2" id="KW-0129">CBS domain</keyword>
<evidence type="ECO:0000256" key="2">
    <source>
        <dbReference type="PROSITE-ProRule" id="PRU00703"/>
    </source>
</evidence>
<name>A0ABR2VZ94_9FUNG</name>
<dbReference type="SMART" id="SM00666">
    <property type="entry name" value="PB1"/>
    <property type="match status" value="1"/>
</dbReference>
<keyword evidence="4" id="KW-1133">Transmembrane helix</keyword>
<sequence>MTYRSISRRSNHQATTTSPDNLSLTETARSTKARRRVSKRDEAIRKKVEQELSRKKSIKSQPSKSHRGSGTVSSLRPQKALTVKENILVTEAAQLMAAKRMDSVLVVDEEEHLSGIFTSVDLAYKVISEGVDSRNTKVSEIMTRQPLCVTSDTNAIEALNTMTTKGFRHLPVCDLEGDVMGLLDITKCLLEVLKKMDRTYSNSKKLMEALEGVGKEWPIANSTMTLSMLQFMELLKEKIACPTLATLIDGLQPPEVTPKTSVRDAAKLMKKEKSTAVLVTEENQIVGIFTTKDIVLRVIAAGLDPSNCSVVRVMTPHPDCAPLDMTIVDALKKMNEGHFMNLPVVSEDGDVVGMLDVLKLTYATLEALNSMEHERSENNGDTIWSKLFNSFQDDDSQSVVTSGVPHAASIFTQEPEAMEEIESSPDILESHLLNTPKGSELYPHDSASILTHNESKSTVMISSRLLHSGMFMFKLRVHGVPEEEEKVHRVVGEANDLAALHSKIKDKLEMVNFETAYIDDEQDLVVLTTDEELEDAVEMSRAQGMSRLVVLVLPKDPWRVNSPDISISDSSPTLPEPEASLSKPSLSNELAFGIAGGVAAAAVLGFLVAKLR</sequence>
<dbReference type="CDD" id="cd17781">
    <property type="entry name" value="CBS_pair_MUG70_1"/>
    <property type="match status" value="1"/>
</dbReference>
<dbReference type="Proteomes" id="UP001479436">
    <property type="component" value="Unassembled WGS sequence"/>
</dbReference>
<dbReference type="CDD" id="cd17782">
    <property type="entry name" value="CBS_pair_MUG70_2"/>
    <property type="match status" value="1"/>
</dbReference>
<accession>A0ABR2VZ94</accession>
<dbReference type="EMBL" id="JASJQH010007304">
    <property type="protein sequence ID" value="KAK9711098.1"/>
    <property type="molecule type" value="Genomic_DNA"/>
</dbReference>
<gene>
    <name evidence="6" type="ORF">K7432_008051</name>
</gene>
<keyword evidence="7" id="KW-1185">Reference proteome</keyword>
<dbReference type="SUPFAM" id="SSF54631">
    <property type="entry name" value="CBS-domain pair"/>
    <property type="match status" value="2"/>
</dbReference>
<protein>
    <recommendedName>
        <fullName evidence="5">CBS domain-containing protein</fullName>
    </recommendedName>
</protein>
<keyword evidence="4" id="KW-0472">Membrane</keyword>
<comment type="caution">
    <text evidence="6">The sequence shown here is derived from an EMBL/GenBank/DDBJ whole genome shotgun (WGS) entry which is preliminary data.</text>
</comment>
<dbReference type="InterPro" id="IPR046342">
    <property type="entry name" value="CBS_dom_sf"/>
</dbReference>
<keyword evidence="4" id="KW-0812">Transmembrane</keyword>
<feature type="region of interest" description="Disordered" evidence="3">
    <location>
        <begin position="563"/>
        <end position="582"/>
    </location>
</feature>
<evidence type="ECO:0000313" key="6">
    <source>
        <dbReference type="EMBL" id="KAK9711098.1"/>
    </source>
</evidence>
<dbReference type="InterPro" id="IPR051462">
    <property type="entry name" value="CBS_domain-containing"/>
</dbReference>
<dbReference type="Gene3D" id="3.10.580.10">
    <property type="entry name" value="CBS-domain"/>
    <property type="match status" value="2"/>
</dbReference>
<dbReference type="SUPFAM" id="SSF54277">
    <property type="entry name" value="CAD &amp; PB1 domains"/>
    <property type="match status" value="1"/>
</dbReference>
<dbReference type="InterPro" id="IPR000644">
    <property type="entry name" value="CBS_dom"/>
</dbReference>
<dbReference type="PROSITE" id="PS51371">
    <property type="entry name" value="CBS"/>
    <property type="match status" value="4"/>
</dbReference>
<feature type="compositionally biased region" description="Polar residues" evidence="3">
    <location>
        <begin position="12"/>
        <end position="30"/>
    </location>
</feature>
<proteinExistence type="predicted"/>
<feature type="domain" description="CBS" evidence="5">
    <location>
        <begin position="142"/>
        <end position="198"/>
    </location>
</feature>